<gene>
    <name evidence="1" type="ORF">R1sor_019182</name>
</gene>
<name>A0ABD3IBT7_9MARC</name>
<evidence type="ECO:0000313" key="2">
    <source>
        <dbReference type="Proteomes" id="UP001633002"/>
    </source>
</evidence>
<evidence type="ECO:0000313" key="1">
    <source>
        <dbReference type="EMBL" id="KAL3701160.1"/>
    </source>
</evidence>
<keyword evidence="2" id="KW-1185">Reference proteome</keyword>
<dbReference type="InterPro" id="IPR006912">
    <property type="entry name" value="Harbinger_derived_prot"/>
</dbReference>
<dbReference type="Proteomes" id="UP001633002">
    <property type="component" value="Unassembled WGS sequence"/>
</dbReference>
<reference evidence="1 2" key="1">
    <citation type="submission" date="2024-09" db="EMBL/GenBank/DDBJ databases">
        <title>Chromosome-scale assembly of Riccia sorocarpa.</title>
        <authorList>
            <person name="Paukszto L."/>
        </authorList>
    </citation>
    <scope>NUCLEOTIDE SEQUENCE [LARGE SCALE GENOMIC DNA]</scope>
    <source>
        <strain evidence="1">LP-2024</strain>
        <tissue evidence="1">Aerial parts of the thallus</tissue>
    </source>
</reference>
<dbReference type="Pfam" id="PF04827">
    <property type="entry name" value="Plant_tran"/>
    <property type="match status" value="1"/>
</dbReference>
<proteinExistence type="predicted"/>
<dbReference type="AlphaFoldDB" id="A0ABD3IBT7"/>
<accession>A0ABD3IBT7</accession>
<comment type="caution">
    <text evidence="1">The sequence shown here is derived from an EMBL/GenBank/DDBJ whole genome shotgun (WGS) entry which is preliminary data.</text>
</comment>
<dbReference type="PANTHER" id="PTHR47150">
    <property type="entry name" value="OS12G0169200 PROTEIN"/>
    <property type="match status" value="1"/>
</dbReference>
<dbReference type="PANTHER" id="PTHR47150:SF5">
    <property type="entry name" value="OS07G0546750 PROTEIN"/>
    <property type="match status" value="1"/>
</dbReference>
<dbReference type="EMBL" id="JBJQOH010000001">
    <property type="protein sequence ID" value="KAL3701160.1"/>
    <property type="molecule type" value="Genomic_DNA"/>
</dbReference>
<evidence type="ECO:0008006" key="3">
    <source>
        <dbReference type="Google" id="ProtNLM"/>
    </source>
</evidence>
<sequence length="301" mass="34839">MFISADAIDEYCRMAESTAQEALKRYCKAVLEVFGPDYLRLPTKTEIEKQITINKERGFPGMFGSLDCMSWAWKNCPKAWAGQFQGKDGHRNIVLEAVADQSLRIWHAYFDLPGSNNDINVVDRSPLVHNLLTGDLSAANYEVNGREYNRLYLLTDGIYPNWSVFVKTIHEPQGEKRCHFAKMQEAVRKDVERCFGVLQARFAIVSNPCRYWDQQQVKEIMLTCVVLHNMIVEDEQDDPTLNNEFLFEEVTLPEFRRDRTFGDLLTETTEIEDSRIHHQLRSDLIDHQRSPVNKRISECAA</sequence>
<organism evidence="1 2">
    <name type="scientific">Riccia sorocarpa</name>
    <dbReference type="NCBI Taxonomy" id="122646"/>
    <lineage>
        <taxon>Eukaryota</taxon>
        <taxon>Viridiplantae</taxon>
        <taxon>Streptophyta</taxon>
        <taxon>Embryophyta</taxon>
        <taxon>Marchantiophyta</taxon>
        <taxon>Marchantiopsida</taxon>
        <taxon>Marchantiidae</taxon>
        <taxon>Marchantiales</taxon>
        <taxon>Ricciaceae</taxon>
        <taxon>Riccia</taxon>
    </lineage>
</organism>
<protein>
    <recommendedName>
        <fullName evidence="3">Transposase</fullName>
    </recommendedName>
</protein>